<dbReference type="Proteomes" id="UP000287547">
    <property type="component" value="Unassembled WGS sequence"/>
</dbReference>
<dbReference type="OrthoDB" id="9802264at2"/>
<organism evidence="6 7">
    <name type="scientific">Kibdelosporangium aridum</name>
    <dbReference type="NCBI Taxonomy" id="2030"/>
    <lineage>
        <taxon>Bacteria</taxon>
        <taxon>Bacillati</taxon>
        <taxon>Actinomycetota</taxon>
        <taxon>Actinomycetes</taxon>
        <taxon>Pseudonocardiales</taxon>
        <taxon>Pseudonocardiaceae</taxon>
        <taxon>Kibdelosporangium</taxon>
    </lineage>
</organism>
<dbReference type="InterPro" id="IPR003593">
    <property type="entry name" value="AAA+_ATPase"/>
</dbReference>
<accession>A0A428ZU24</accession>
<comment type="caution">
    <text evidence="6">The sequence shown here is derived from an EMBL/GenBank/DDBJ whole genome shotgun (WGS) entry which is preliminary data.</text>
</comment>
<keyword evidence="3" id="KW-0067">ATP-binding</keyword>
<reference evidence="6 7" key="1">
    <citation type="submission" date="2018-05" db="EMBL/GenBank/DDBJ databases">
        <title>Evolution of GPA BGCs.</title>
        <authorList>
            <person name="Waglechner N."/>
            <person name="Wright G.D."/>
        </authorList>
    </citation>
    <scope>NUCLEOTIDE SEQUENCE [LARGE SCALE GENOMIC DNA]</scope>
    <source>
        <strain evidence="6 7">A82846</strain>
    </source>
</reference>
<dbReference type="SMART" id="SM00382">
    <property type="entry name" value="AAA"/>
    <property type="match status" value="1"/>
</dbReference>
<gene>
    <name evidence="6" type="ORF">DMH04_00635</name>
</gene>
<dbReference type="GO" id="GO:0016887">
    <property type="term" value="F:ATP hydrolysis activity"/>
    <property type="evidence" value="ECO:0007669"/>
    <property type="project" value="InterPro"/>
</dbReference>
<sequence length="390" mass="40547">MGAGCGVAARRPAAHADLLGRGVRLDQLPPAARVPRPSGGGDLDDRPDLGGVALPARVRRVHRVRERRGGPRGVDGVVRVPGGSAELAAGAQRQRVDSEPGPCREQHGVRAAGRVPAGGRECPGRHGAHDDPAGGARCLGPGHREVAAVNGAAVELQRVSRRYGSSSNGVAALDDVNLTCPAGTWTAIMGPSGSGKSTLLHCAAGLEKVTSGRVLLAGRDITAAPDNVLTEMRRRVIGFVFQNFNLIGSLTAEQNVAFPLKLAGVRVSKGQVREVLAGVGLGDRARHKPRELSGGQQQRVAIARAMISRPAVLFADEPTGALDSSSAKVVLELLRAMVRQAGQSIVMVTHDPAVAASADTVVFLADGHIVDRIDSPTTHLVADRLARLES</sequence>
<evidence type="ECO:0000313" key="6">
    <source>
        <dbReference type="EMBL" id="RSM91542.1"/>
    </source>
</evidence>
<dbReference type="FunFam" id="3.40.50.300:FF:000032">
    <property type="entry name" value="Export ABC transporter ATP-binding protein"/>
    <property type="match status" value="1"/>
</dbReference>
<evidence type="ECO:0000256" key="4">
    <source>
        <dbReference type="SAM" id="MobiDB-lite"/>
    </source>
</evidence>
<dbReference type="GO" id="GO:0005886">
    <property type="term" value="C:plasma membrane"/>
    <property type="evidence" value="ECO:0007669"/>
    <property type="project" value="TreeGrafter"/>
</dbReference>
<evidence type="ECO:0000256" key="1">
    <source>
        <dbReference type="ARBA" id="ARBA00022448"/>
    </source>
</evidence>
<dbReference type="GO" id="GO:0005524">
    <property type="term" value="F:ATP binding"/>
    <property type="evidence" value="ECO:0007669"/>
    <property type="project" value="UniProtKB-KW"/>
</dbReference>
<dbReference type="InterPro" id="IPR003439">
    <property type="entry name" value="ABC_transporter-like_ATP-bd"/>
</dbReference>
<dbReference type="PANTHER" id="PTHR24220">
    <property type="entry name" value="IMPORT ATP-BINDING PROTEIN"/>
    <property type="match status" value="1"/>
</dbReference>
<dbReference type="InterPro" id="IPR015854">
    <property type="entry name" value="ABC_transpr_LolD-like"/>
</dbReference>
<name>A0A428ZU24_KIBAR</name>
<proteinExistence type="predicted"/>
<keyword evidence="2" id="KW-0547">Nucleotide-binding</keyword>
<dbReference type="PANTHER" id="PTHR24220:SF685">
    <property type="entry name" value="ABC TRANSPORTER RELATED"/>
    <property type="match status" value="1"/>
</dbReference>
<feature type="region of interest" description="Disordered" evidence="4">
    <location>
        <begin position="28"/>
        <end position="50"/>
    </location>
</feature>
<evidence type="ECO:0000256" key="3">
    <source>
        <dbReference type="ARBA" id="ARBA00022840"/>
    </source>
</evidence>
<protein>
    <recommendedName>
        <fullName evidence="5">ABC transporter domain-containing protein</fullName>
    </recommendedName>
</protein>
<dbReference type="CDD" id="cd03255">
    <property type="entry name" value="ABC_MJ0796_LolCDE_FtsE"/>
    <property type="match status" value="1"/>
</dbReference>
<dbReference type="SUPFAM" id="SSF52540">
    <property type="entry name" value="P-loop containing nucleoside triphosphate hydrolases"/>
    <property type="match status" value="1"/>
</dbReference>
<dbReference type="Pfam" id="PF00005">
    <property type="entry name" value="ABC_tran"/>
    <property type="match status" value="1"/>
</dbReference>
<evidence type="ECO:0000313" key="7">
    <source>
        <dbReference type="Proteomes" id="UP000287547"/>
    </source>
</evidence>
<dbReference type="AlphaFoldDB" id="A0A428ZU24"/>
<evidence type="ECO:0000259" key="5">
    <source>
        <dbReference type="PROSITE" id="PS50893"/>
    </source>
</evidence>
<dbReference type="GO" id="GO:0098796">
    <property type="term" value="C:membrane protein complex"/>
    <property type="evidence" value="ECO:0007669"/>
    <property type="project" value="UniProtKB-ARBA"/>
</dbReference>
<feature type="domain" description="ABC transporter" evidence="5">
    <location>
        <begin position="154"/>
        <end position="385"/>
    </location>
</feature>
<dbReference type="PROSITE" id="PS50893">
    <property type="entry name" value="ABC_TRANSPORTER_2"/>
    <property type="match status" value="1"/>
</dbReference>
<evidence type="ECO:0000256" key="2">
    <source>
        <dbReference type="ARBA" id="ARBA00022741"/>
    </source>
</evidence>
<dbReference type="PROSITE" id="PS00211">
    <property type="entry name" value="ABC_TRANSPORTER_1"/>
    <property type="match status" value="1"/>
</dbReference>
<dbReference type="InterPro" id="IPR027417">
    <property type="entry name" value="P-loop_NTPase"/>
</dbReference>
<dbReference type="EMBL" id="QHKI01000001">
    <property type="protein sequence ID" value="RSM91542.1"/>
    <property type="molecule type" value="Genomic_DNA"/>
</dbReference>
<dbReference type="InterPro" id="IPR017871">
    <property type="entry name" value="ABC_transporter-like_CS"/>
</dbReference>
<dbReference type="InterPro" id="IPR017911">
    <property type="entry name" value="MacB-like_ATP-bd"/>
</dbReference>
<keyword evidence="1" id="KW-0813">Transport</keyword>
<dbReference type="Gene3D" id="3.40.50.300">
    <property type="entry name" value="P-loop containing nucleotide triphosphate hydrolases"/>
    <property type="match status" value="1"/>
</dbReference>
<dbReference type="GO" id="GO:0022857">
    <property type="term" value="F:transmembrane transporter activity"/>
    <property type="evidence" value="ECO:0007669"/>
    <property type="project" value="TreeGrafter"/>
</dbReference>